<organism evidence="6 7">
    <name type="scientific">Pomacea canaliculata</name>
    <name type="common">Golden apple snail</name>
    <dbReference type="NCBI Taxonomy" id="400727"/>
    <lineage>
        <taxon>Eukaryota</taxon>
        <taxon>Metazoa</taxon>
        <taxon>Spiralia</taxon>
        <taxon>Lophotrochozoa</taxon>
        <taxon>Mollusca</taxon>
        <taxon>Gastropoda</taxon>
        <taxon>Caenogastropoda</taxon>
        <taxon>Architaenioglossa</taxon>
        <taxon>Ampullarioidea</taxon>
        <taxon>Ampullariidae</taxon>
        <taxon>Pomacea</taxon>
    </lineage>
</organism>
<dbReference type="EMBL" id="PZQS01000001">
    <property type="protein sequence ID" value="PVD39227.1"/>
    <property type="molecule type" value="Genomic_DNA"/>
</dbReference>
<name>A0A2T7Q0R0_POMCA</name>
<keyword evidence="7" id="KW-1185">Reference proteome</keyword>
<dbReference type="Gene3D" id="3.40.50.2300">
    <property type="match status" value="2"/>
</dbReference>
<evidence type="ECO:0000256" key="4">
    <source>
        <dbReference type="ARBA" id="ARBA00023136"/>
    </source>
</evidence>
<dbReference type="Proteomes" id="UP000245119">
    <property type="component" value="Linkage Group LG1"/>
</dbReference>
<comment type="caution">
    <text evidence="6">The sequence shown here is derived from an EMBL/GenBank/DDBJ whole genome shotgun (WGS) entry which is preliminary data.</text>
</comment>
<dbReference type="AlphaFoldDB" id="A0A2T7Q0R0"/>
<dbReference type="InterPro" id="IPR001828">
    <property type="entry name" value="ANF_lig-bd_rcpt"/>
</dbReference>
<evidence type="ECO:0000313" key="7">
    <source>
        <dbReference type="Proteomes" id="UP000245119"/>
    </source>
</evidence>
<protein>
    <recommendedName>
        <fullName evidence="5">Receptor ligand binding region domain-containing protein</fullName>
    </recommendedName>
</protein>
<evidence type="ECO:0000256" key="1">
    <source>
        <dbReference type="ARBA" id="ARBA00004370"/>
    </source>
</evidence>
<evidence type="ECO:0000313" key="6">
    <source>
        <dbReference type="EMBL" id="PVD39227.1"/>
    </source>
</evidence>
<evidence type="ECO:0000256" key="3">
    <source>
        <dbReference type="ARBA" id="ARBA00022989"/>
    </source>
</evidence>
<dbReference type="SUPFAM" id="SSF53822">
    <property type="entry name" value="Periplasmic binding protein-like I"/>
    <property type="match status" value="1"/>
</dbReference>
<dbReference type="Pfam" id="PF01094">
    <property type="entry name" value="ANF_receptor"/>
    <property type="match status" value="1"/>
</dbReference>
<proteinExistence type="predicted"/>
<accession>A0A2T7Q0R0</accession>
<keyword evidence="2" id="KW-0812">Transmembrane</keyword>
<sequence>MTLTLIALIDSTSPEVDPQRHPDVVSFHVIAHVKFQRDYSNVMDGVVRKARRSLSYLPLFQTYDPQGNVIKLADDNPENILKAFCDVMFNQTTTAVLHIINPFRHLRSWNSMQFTSNLIHHVGLPVITWGPEYVTASGKASSELRQIQISPTLYDQAAAMMSLLELYNWPQFSVVYTTYSGHQEFLNALHVLYWSERSLLQEDRFKRKSKVRFQQLLEVEIQDPDVMEAVSRDLLSIASSDTRVILLFAHEQDTRSILEAAESLGIAGREYVWITAFEAIPKGQEDIAADLPVGLLAEEKEMKQAVSKAVHIWLSALNSSAYSLMTGSLPLQLPALSCSASRSKELFWPDGERFFQELIVVKISDGNICGYEDAFFDKRFLKDAASKSTDTNNDDDNINQSELSIVNVQPDEDGRNRWKEVITAVLHCGETLEWWALM</sequence>
<evidence type="ECO:0000259" key="5">
    <source>
        <dbReference type="Pfam" id="PF01094"/>
    </source>
</evidence>
<reference evidence="6 7" key="1">
    <citation type="submission" date="2018-04" db="EMBL/GenBank/DDBJ databases">
        <title>The genome of golden apple snail Pomacea canaliculata provides insight into stress tolerance and invasive adaptation.</title>
        <authorList>
            <person name="Liu C."/>
            <person name="Liu B."/>
            <person name="Ren Y."/>
            <person name="Zhang Y."/>
            <person name="Wang H."/>
            <person name="Li S."/>
            <person name="Jiang F."/>
            <person name="Yin L."/>
            <person name="Zhang G."/>
            <person name="Qian W."/>
            <person name="Fan W."/>
        </authorList>
    </citation>
    <scope>NUCLEOTIDE SEQUENCE [LARGE SCALE GENOMIC DNA]</scope>
    <source>
        <strain evidence="6">SZHN2017</strain>
        <tissue evidence="6">Muscle</tissue>
    </source>
</reference>
<dbReference type="InterPro" id="IPR028082">
    <property type="entry name" value="Peripla_BP_I"/>
</dbReference>
<dbReference type="STRING" id="400727.A0A2T7Q0R0"/>
<evidence type="ECO:0000256" key="2">
    <source>
        <dbReference type="ARBA" id="ARBA00022692"/>
    </source>
</evidence>
<gene>
    <name evidence="6" type="ORF">C0Q70_01855</name>
</gene>
<dbReference type="GO" id="GO:0016020">
    <property type="term" value="C:membrane"/>
    <property type="evidence" value="ECO:0007669"/>
    <property type="project" value="UniProtKB-SubCell"/>
</dbReference>
<feature type="domain" description="Receptor ligand binding region" evidence="5">
    <location>
        <begin position="111"/>
        <end position="386"/>
    </location>
</feature>
<keyword evidence="4" id="KW-0472">Membrane</keyword>
<dbReference type="OrthoDB" id="5984008at2759"/>
<comment type="subcellular location">
    <subcellularLocation>
        <location evidence="1">Membrane</location>
    </subcellularLocation>
</comment>
<keyword evidence="3" id="KW-1133">Transmembrane helix</keyword>